<protein>
    <submittedName>
        <fullName evidence="2">Uncharacterized protein</fullName>
    </submittedName>
</protein>
<feature type="transmembrane region" description="Helical" evidence="1">
    <location>
        <begin position="53"/>
        <end position="72"/>
    </location>
</feature>
<sequence length="80" mass="8936">MIRIGKYRFGLAPVSMAVVFVVLSVCAVIAAVVQARPEYPVPLYRLILVYEGMALVATVVYGIFIHLAFSLIEFMRTKSR</sequence>
<feature type="transmembrane region" description="Helical" evidence="1">
    <location>
        <begin position="12"/>
        <end position="33"/>
    </location>
</feature>
<evidence type="ECO:0000256" key="1">
    <source>
        <dbReference type="SAM" id="Phobius"/>
    </source>
</evidence>
<accession>A0ABV4CY21</accession>
<reference evidence="2 3" key="1">
    <citation type="submission" date="2024-03" db="EMBL/GenBank/DDBJ databases">
        <title>Mouse gut bacterial collection (mGBC) of GemPharmatech.</title>
        <authorList>
            <person name="He Y."/>
            <person name="Dong L."/>
            <person name="Wu D."/>
            <person name="Gao X."/>
            <person name="Lin Z."/>
        </authorList>
    </citation>
    <scope>NUCLEOTIDE SEQUENCE [LARGE SCALE GENOMIC DNA]</scope>
    <source>
        <strain evidence="2 3">54-13</strain>
    </source>
</reference>
<proteinExistence type="predicted"/>
<evidence type="ECO:0000313" key="3">
    <source>
        <dbReference type="Proteomes" id="UP001565200"/>
    </source>
</evidence>
<keyword evidence="1" id="KW-0472">Membrane</keyword>
<evidence type="ECO:0000313" key="2">
    <source>
        <dbReference type="EMBL" id="MEY8246315.1"/>
    </source>
</evidence>
<dbReference type="RefSeq" id="WP_147438751.1">
    <property type="nucleotide sequence ID" value="NZ_JBCLPP010000040.1"/>
</dbReference>
<dbReference type="Proteomes" id="UP001565200">
    <property type="component" value="Unassembled WGS sequence"/>
</dbReference>
<keyword evidence="1" id="KW-0812">Transmembrane</keyword>
<gene>
    <name evidence="2" type="ORF">AAK873_11915</name>
</gene>
<name>A0ABV4CY21_9BACT</name>
<keyword evidence="1" id="KW-1133">Transmembrane helix</keyword>
<dbReference type="EMBL" id="JBCLPP010000040">
    <property type="protein sequence ID" value="MEY8246315.1"/>
    <property type="molecule type" value="Genomic_DNA"/>
</dbReference>
<keyword evidence="3" id="KW-1185">Reference proteome</keyword>
<organism evidence="2 3">
    <name type="scientific">Heminiphilus faecis</name>
    <dbReference type="NCBI Taxonomy" id="2601703"/>
    <lineage>
        <taxon>Bacteria</taxon>
        <taxon>Pseudomonadati</taxon>
        <taxon>Bacteroidota</taxon>
        <taxon>Bacteroidia</taxon>
        <taxon>Bacteroidales</taxon>
        <taxon>Muribaculaceae</taxon>
        <taxon>Heminiphilus</taxon>
    </lineage>
</organism>
<comment type="caution">
    <text evidence="2">The sequence shown here is derived from an EMBL/GenBank/DDBJ whole genome shotgun (WGS) entry which is preliminary data.</text>
</comment>